<proteinExistence type="predicted"/>
<organism evidence="1 2">
    <name type="scientific">Meloidogyne enterolobii</name>
    <name type="common">Root-knot nematode worm</name>
    <name type="synonym">Meloidogyne mayaguensis</name>
    <dbReference type="NCBI Taxonomy" id="390850"/>
    <lineage>
        <taxon>Eukaryota</taxon>
        <taxon>Metazoa</taxon>
        <taxon>Ecdysozoa</taxon>
        <taxon>Nematoda</taxon>
        <taxon>Chromadorea</taxon>
        <taxon>Rhabditida</taxon>
        <taxon>Tylenchina</taxon>
        <taxon>Tylenchomorpha</taxon>
        <taxon>Tylenchoidea</taxon>
        <taxon>Meloidogynidae</taxon>
        <taxon>Meloidogyninae</taxon>
        <taxon>Meloidogyne</taxon>
    </lineage>
</organism>
<evidence type="ECO:0000313" key="1">
    <source>
        <dbReference type="EMBL" id="CAD2135881.1"/>
    </source>
</evidence>
<name>A0A6V7TVI1_MELEN</name>
<protein>
    <submittedName>
        <fullName evidence="1">Uncharacterized protein</fullName>
    </submittedName>
</protein>
<dbReference type="EMBL" id="CAJEWN010000017">
    <property type="protein sequence ID" value="CAD2135881.1"/>
    <property type="molecule type" value="Genomic_DNA"/>
</dbReference>
<sequence>MEFYKLSLIDTKKIGSQNVISKLEPVASDFVLNEQLTEKWKTAIAKSIPLFLHGNGNDSEEFAVQLKKAEDKIPRYILKLPNIPKTIEEMIIIRFWLEQLFKCGFERAEFRNIIFNPKMINLLFDDDKTIVKQFHVHTAFLTTSNSIFEKFLEFSLHHFAIYMYFMFFKHEDDISEQQTNILFNIIKNEGRKLPQIWFGFRISKLCDLIIEYITTSKDDFSKMVPVIVLNGILLPNFKLNKRAENIEYIQGDETKITKYQIANIYNPKAKFSFCHKVLNTPIEDGSVFIVKIEKMEEQN</sequence>
<dbReference type="Proteomes" id="UP000580250">
    <property type="component" value="Unassembled WGS sequence"/>
</dbReference>
<accession>A0A6V7TVI1</accession>
<dbReference type="AlphaFoldDB" id="A0A6V7TVI1"/>
<evidence type="ECO:0000313" key="2">
    <source>
        <dbReference type="Proteomes" id="UP000580250"/>
    </source>
</evidence>
<gene>
    <name evidence="1" type="ORF">MENT_LOCUS4880</name>
</gene>
<reference evidence="1 2" key="1">
    <citation type="submission" date="2020-08" db="EMBL/GenBank/DDBJ databases">
        <authorList>
            <person name="Koutsovoulos G."/>
            <person name="Danchin GJ E."/>
        </authorList>
    </citation>
    <scope>NUCLEOTIDE SEQUENCE [LARGE SCALE GENOMIC DNA]</scope>
</reference>
<comment type="caution">
    <text evidence="1">The sequence shown here is derived from an EMBL/GenBank/DDBJ whole genome shotgun (WGS) entry which is preliminary data.</text>
</comment>